<sequence length="487" mass="54465">MGLAIDESLLANVNDPSLDVLNYAISTHKKAIRRLKKLFDYYDGKQAILKHTMTNNQHSSNNRTVVNHAKYITDMATGFTVGNPIAYASKKGLIQPIIDALKAIDIQSHDTELEKDLSVFGAGDELIYLKNIGTDQAPDTQIRIEKIDPRAIVMVTDDTVEHNPLFAIYVQKKRNLQGYENGCLITVYTRQNVIQYRTSMGDELDNNADKTVEKHYFGDVPVVEYRNNEERQGDFEQVIPSIDDYNTLQSDRITDKQDFIDALLVVYGFTLDSDKDTGSSIKNGMINGAPGKGEDGASVEWLTKNFDETQIEILSKSVENDIHKISYIPNMNDENFMGNVSGEAMKYKLFAMGNLLSIKSSYMAKGLRKRLSLMQHVLTIKGQKVDISDCQITFTPNIPVNLTDIVANIKNADGVIPRTITYSWLPSADSPQEVIDQMKQQTVDNIKTNQAALTDDTGANIDQPPYNTDKSSNSEDKANDPNQNTKK</sequence>
<protein>
    <submittedName>
        <fullName evidence="2">Phage portal protein</fullName>
    </submittedName>
</protein>
<dbReference type="InterPro" id="IPR006428">
    <property type="entry name" value="Portal_SPP1-type"/>
</dbReference>
<dbReference type="RefSeq" id="WP_128686723.1">
    <property type="nucleotide sequence ID" value="NZ_CP029684.2"/>
</dbReference>
<keyword evidence="3" id="KW-1185">Reference proteome</keyword>
<proteinExistence type="predicted"/>
<evidence type="ECO:0000313" key="3">
    <source>
        <dbReference type="Proteomes" id="UP000286907"/>
    </source>
</evidence>
<feature type="region of interest" description="Disordered" evidence="1">
    <location>
        <begin position="450"/>
        <end position="487"/>
    </location>
</feature>
<name>A0ABX5QN85_9LACO</name>
<gene>
    <name evidence="2" type="ORF">DLJ48_06825</name>
</gene>
<dbReference type="EMBL" id="CP029684">
    <property type="protein sequence ID" value="QAS70253.1"/>
    <property type="molecule type" value="Genomic_DNA"/>
</dbReference>
<dbReference type="Pfam" id="PF05133">
    <property type="entry name" value="SPP1_portal"/>
    <property type="match status" value="1"/>
</dbReference>
<accession>A0ABX5QN85</accession>
<dbReference type="NCBIfam" id="TIGR01538">
    <property type="entry name" value="portal_SPP1"/>
    <property type="match status" value="1"/>
</dbReference>
<evidence type="ECO:0000256" key="1">
    <source>
        <dbReference type="SAM" id="MobiDB-lite"/>
    </source>
</evidence>
<organism evidence="2 3">
    <name type="scientific">Oenococcus sicerae</name>
    <dbReference type="NCBI Taxonomy" id="2203724"/>
    <lineage>
        <taxon>Bacteria</taxon>
        <taxon>Bacillati</taxon>
        <taxon>Bacillota</taxon>
        <taxon>Bacilli</taxon>
        <taxon>Lactobacillales</taxon>
        <taxon>Lactobacillaceae</taxon>
        <taxon>Oenococcus</taxon>
    </lineage>
</organism>
<dbReference type="InterPro" id="IPR021145">
    <property type="entry name" value="Portal_protein_SPP1_Gp6-like"/>
</dbReference>
<reference evidence="2 3" key="1">
    <citation type="journal article" date="2019" name="Syst. Appl. Microbiol.">
        <title>Oenococcus sicerae sp. nov., isolated from French cider.</title>
        <authorList>
            <person name="Cousin F.J."/>
            <person name="Le Guellec R."/>
            <person name="Chagnot C."/>
            <person name="Goux D."/>
            <person name="Dalmasso M."/>
            <person name="Laplace J.M."/>
            <person name="Cretenet M."/>
        </authorList>
    </citation>
    <scope>NUCLEOTIDE SEQUENCE [LARGE SCALE GENOMIC DNA]</scope>
    <source>
        <strain evidence="2 3">UCMA 15228</strain>
    </source>
</reference>
<dbReference type="Proteomes" id="UP000286907">
    <property type="component" value="Chromosome"/>
</dbReference>
<evidence type="ECO:0000313" key="2">
    <source>
        <dbReference type="EMBL" id="QAS70253.1"/>
    </source>
</evidence>